<sequence length="48" mass="5260">MDILSNTILQYLDAEAPDLRSTLLENISTQTALLHALLAHIKAQEAQA</sequence>
<dbReference type="Proteomes" id="UP001292116">
    <property type="component" value="Unassembled WGS sequence"/>
</dbReference>
<protein>
    <submittedName>
        <fullName evidence="1">Uncharacterized protein</fullName>
    </submittedName>
</protein>
<comment type="caution">
    <text evidence="1">The sequence shown here is derived from an EMBL/GenBank/DDBJ whole genome shotgun (WGS) entry which is preliminary data.</text>
</comment>
<evidence type="ECO:0000313" key="1">
    <source>
        <dbReference type="EMBL" id="MDZ5737479.1"/>
    </source>
</evidence>
<keyword evidence="2" id="KW-1185">Reference proteome</keyword>
<accession>A0ABU5KU58</accession>
<gene>
    <name evidence="1" type="ORF">SOW75_04720</name>
</gene>
<evidence type="ECO:0000313" key="2">
    <source>
        <dbReference type="Proteomes" id="UP001292116"/>
    </source>
</evidence>
<name>A0ABU5KU58_9PSED</name>
<dbReference type="RefSeq" id="WP_003259126.1">
    <property type="nucleotide sequence ID" value="NZ_JAXUBM010000003.1"/>
</dbReference>
<reference evidence="1 2" key="1">
    <citation type="submission" date="2023-11" db="EMBL/GenBank/DDBJ databases">
        <title>Draft genomes analysis of Pseudomonas asiatica isolated from milk, feces and farm soil of cows suffering from clinical mastitis.</title>
        <authorList>
            <person name="Rahman T."/>
            <person name="Das Z.C."/>
            <person name="Hoque M.N."/>
        </authorList>
    </citation>
    <scope>NUCLEOTIDE SEQUENCE [LARGE SCALE GENOMIC DNA]</scope>
    <source>
        <strain evidence="1 2">2F2</strain>
    </source>
</reference>
<proteinExistence type="predicted"/>
<organism evidence="1 2">
    <name type="scientific">Pseudomonas asiatica</name>
    <dbReference type="NCBI Taxonomy" id="2219225"/>
    <lineage>
        <taxon>Bacteria</taxon>
        <taxon>Pseudomonadati</taxon>
        <taxon>Pseudomonadota</taxon>
        <taxon>Gammaproteobacteria</taxon>
        <taxon>Pseudomonadales</taxon>
        <taxon>Pseudomonadaceae</taxon>
        <taxon>Pseudomonas</taxon>
    </lineage>
</organism>
<dbReference type="EMBL" id="JAXUBM010000003">
    <property type="protein sequence ID" value="MDZ5737479.1"/>
    <property type="molecule type" value="Genomic_DNA"/>
</dbReference>